<reference evidence="3 4" key="1">
    <citation type="submission" date="2018-08" db="EMBL/GenBank/DDBJ databases">
        <title>A genome reference for cultivated species of the human gut microbiota.</title>
        <authorList>
            <person name="Zou Y."/>
            <person name="Xue W."/>
            <person name="Luo G."/>
        </authorList>
    </citation>
    <scope>NUCLEOTIDE SEQUENCE [LARGE SCALE GENOMIC DNA]</scope>
    <source>
        <strain evidence="3 4">AF19-13AC</strain>
    </source>
</reference>
<protein>
    <recommendedName>
        <fullName evidence="5">Pilin</fullName>
    </recommendedName>
</protein>
<gene>
    <name evidence="3" type="ORF">DWX31_08220</name>
</gene>
<organism evidence="3 4">
    <name type="scientific">Hungatella hathewayi</name>
    <dbReference type="NCBI Taxonomy" id="154046"/>
    <lineage>
        <taxon>Bacteria</taxon>
        <taxon>Bacillati</taxon>
        <taxon>Bacillota</taxon>
        <taxon>Clostridia</taxon>
        <taxon>Lachnospirales</taxon>
        <taxon>Lachnospiraceae</taxon>
        <taxon>Hungatella</taxon>
    </lineage>
</organism>
<sequence length="94" mass="10212">MRNMMVRLYSRCKKYGSSGLAMMMAVLFTMPAYASESGGMSGITGDFTSMLTWAISGMTSVVAFIVSTPLVMAVVGLFFVGFIISLFVRIFHSV</sequence>
<feature type="signal peptide" evidence="2">
    <location>
        <begin position="1"/>
        <end position="34"/>
    </location>
</feature>
<evidence type="ECO:0000256" key="2">
    <source>
        <dbReference type="SAM" id="SignalP"/>
    </source>
</evidence>
<dbReference type="AlphaFoldDB" id="A0A3E3DPJ3"/>
<dbReference type="Proteomes" id="UP000261023">
    <property type="component" value="Unassembled WGS sequence"/>
</dbReference>
<comment type="caution">
    <text evidence="3">The sequence shown here is derived from an EMBL/GenBank/DDBJ whole genome shotgun (WGS) entry which is preliminary data.</text>
</comment>
<evidence type="ECO:0000313" key="3">
    <source>
        <dbReference type="EMBL" id="RGD70896.1"/>
    </source>
</evidence>
<proteinExistence type="predicted"/>
<accession>A0A3E3DPJ3</accession>
<name>A0A3E3DPJ3_9FIRM</name>
<keyword evidence="1" id="KW-1133">Transmembrane helix</keyword>
<evidence type="ECO:0000313" key="4">
    <source>
        <dbReference type="Proteomes" id="UP000261023"/>
    </source>
</evidence>
<evidence type="ECO:0008006" key="5">
    <source>
        <dbReference type="Google" id="ProtNLM"/>
    </source>
</evidence>
<keyword evidence="1" id="KW-0472">Membrane</keyword>
<dbReference type="EMBL" id="QTJW01000005">
    <property type="protein sequence ID" value="RGD70896.1"/>
    <property type="molecule type" value="Genomic_DNA"/>
</dbReference>
<evidence type="ECO:0000256" key="1">
    <source>
        <dbReference type="SAM" id="Phobius"/>
    </source>
</evidence>
<feature type="chain" id="PRO_5017805342" description="Pilin" evidence="2">
    <location>
        <begin position="35"/>
        <end position="94"/>
    </location>
</feature>
<feature type="transmembrane region" description="Helical" evidence="1">
    <location>
        <begin position="58"/>
        <end position="88"/>
    </location>
</feature>
<dbReference type="RefSeq" id="WP_025530837.1">
    <property type="nucleotide sequence ID" value="NZ_CACRUH010000011.1"/>
</dbReference>
<keyword evidence="1" id="KW-0812">Transmembrane</keyword>
<keyword evidence="2" id="KW-0732">Signal</keyword>